<sequence>MASNSETSVAAAWGGRIGQLVLSLFALIAVTFVIGRLLPTDPVGAIVGELASPEAYAAMRERLGLDQPVVVQFGRYIWNLLHGDLGVAALTGRPVTEDLALAFPATLELATLAVIISFVLGVPLGLAAALNRDSWIDQFARIISLVGHSIPVFWFGIVGLVIFYAGLGWVGGPGRVDVYFEGLVPSVTGMILIDTLLAGETEIFWNALSHIILPALMLAYAAMAYITRMTRAFTLEQIGQDYVTAAKAKGASPARLLFRHILPNISVQLVTILAISYGGLLEGAVVTEIVFSWPGLGQYMTSALLIGDMNAVLASTIMIGVVFMTLNFLSDIAYSMLDPRTQEKR</sequence>
<feature type="transmembrane region" description="Helical" evidence="7">
    <location>
        <begin position="265"/>
        <end position="291"/>
    </location>
</feature>
<keyword evidence="4 7" id="KW-0812">Transmembrane</keyword>
<keyword evidence="10" id="KW-1185">Reference proteome</keyword>
<keyword evidence="3" id="KW-1003">Cell membrane</keyword>
<dbReference type="SUPFAM" id="SSF161098">
    <property type="entry name" value="MetI-like"/>
    <property type="match status" value="1"/>
</dbReference>
<feature type="domain" description="ABC transmembrane type-1" evidence="8">
    <location>
        <begin position="103"/>
        <end position="330"/>
    </location>
</feature>
<feature type="transmembrane region" description="Helical" evidence="7">
    <location>
        <begin position="311"/>
        <end position="337"/>
    </location>
</feature>
<evidence type="ECO:0000256" key="2">
    <source>
        <dbReference type="ARBA" id="ARBA00022448"/>
    </source>
</evidence>
<evidence type="ECO:0000313" key="10">
    <source>
        <dbReference type="Proteomes" id="UP000478183"/>
    </source>
</evidence>
<dbReference type="GO" id="GO:0005886">
    <property type="term" value="C:plasma membrane"/>
    <property type="evidence" value="ECO:0007669"/>
    <property type="project" value="UniProtKB-SubCell"/>
</dbReference>
<dbReference type="InterPro" id="IPR000515">
    <property type="entry name" value="MetI-like"/>
</dbReference>
<evidence type="ECO:0000256" key="6">
    <source>
        <dbReference type="ARBA" id="ARBA00023136"/>
    </source>
</evidence>
<comment type="caution">
    <text evidence="9">The sequence shown here is derived from an EMBL/GenBank/DDBJ whole genome shotgun (WGS) entry which is preliminary data.</text>
</comment>
<feature type="transmembrane region" description="Helical" evidence="7">
    <location>
        <begin position="20"/>
        <end position="38"/>
    </location>
</feature>
<reference evidence="9 10" key="1">
    <citation type="submission" date="2019-11" db="EMBL/GenBank/DDBJ databases">
        <authorList>
            <person name="Dong K."/>
        </authorList>
    </citation>
    <scope>NUCLEOTIDE SEQUENCE [LARGE SCALE GENOMIC DNA]</scope>
    <source>
        <strain evidence="9 10">NBRC 111993</strain>
    </source>
</reference>
<dbReference type="OrthoDB" id="9807402at2"/>
<dbReference type="Pfam" id="PF00528">
    <property type="entry name" value="BPD_transp_1"/>
    <property type="match status" value="1"/>
</dbReference>
<dbReference type="Gene3D" id="1.10.3720.10">
    <property type="entry name" value="MetI-like"/>
    <property type="match status" value="1"/>
</dbReference>
<dbReference type="Pfam" id="PF19300">
    <property type="entry name" value="BPD_transp_1_N"/>
    <property type="match status" value="1"/>
</dbReference>
<dbReference type="InterPro" id="IPR045621">
    <property type="entry name" value="BPD_transp_1_N"/>
</dbReference>
<evidence type="ECO:0000313" key="9">
    <source>
        <dbReference type="EMBL" id="MTH79559.1"/>
    </source>
</evidence>
<evidence type="ECO:0000256" key="5">
    <source>
        <dbReference type="ARBA" id="ARBA00022989"/>
    </source>
</evidence>
<dbReference type="EMBL" id="WMIE01000017">
    <property type="protein sequence ID" value="MTH79559.1"/>
    <property type="molecule type" value="Genomic_DNA"/>
</dbReference>
<evidence type="ECO:0000259" key="8">
    <source>
        <dbReference type="PROSITE" id="PS50928"/>
    </source>
</evidence>
<dbReference type="InterPro" id="IPR035906">
    <property type="entry name" value="MetI-like_sf"/>
</dbReference>
<keyword evidence="5 7" id="KW-1133">Transmembrane helix</keyword>
<organism evidence="9 10">
    <name type="scientific">Paracoccus aestuariivivens</name>
    <dbReference type="NCBI Taxonomy" id="1820333"/>
    <lineage>
        <taxon>Bacteria</taxon>
        <taxon>Pseudomonadati</taxon>
        <taxon>Pseudomonadota</taxon>
        <taxon>Alphaproteobacteria</taxon>
        <taxon>Rhodobacterales</taxon>
        <taxon>Paracoccaceae</taxon>
        <taxon>Paracoccus</taxon>
    </lineage>
</organism>
<protein>
    <submittedName>
        <fullName evidence="9">ABC transporter permease subunit</fullName>
    </submittedName>
</protein>
<evidence type="ECO:0000256" key="4">
    <source>
        <dbReference type="ARBA" id="ARBA00022692"/>
    </source>
</evidence>
<comment type="similarity">
    <text evidence="7">Belongs to the binding-protein-dependent transport system permease family.</text>
</comment>
<dbReference type="PANTHER" id="PTHR43163">
    <property type="entry name" value="DIPEPTIDE TRANSPORT SYSTEM PERMEASE PROTEIN DPPB-RELATED"/>
    <property type="match status" value="1"/>
</dbReference>
<feature type="transmembrane region" description="Helical" evidence="7">
    <location>
        <begin position="203"/>
        <end position="226"/>
    </location>
</feature>
<keyword evidence="6 7" id="KW-0472">Membrane</keyword>
<dbReference type="GO" id="GO:0071916">
    <property type="term" value="F:dipeptide transmembrane transporter activity"/>
    <property type="evidence" value="ECO:0007669"/>
    <property type="project" value="TreeGrafter"/>
</dbReference>
<accession>A0A6L6JFN6</accession>
<keyword evidence="2 7" id="KW-0813">Transport</keyword>
<dbReference type="RefSeq" id="WP_155096913.1">
    <property type="nucleotide sequence ID" value="NZ_WMIE01000017.1"/>
</dbReference>
<name>A0A6L6JFN6_9RHOB</name>
<evidence type="ECO:0000256" key="3">
    <source>
        <dbReference type="ARBA" id="ARBA00022475"/>
    </source>
</evidence>
<comment type="subcellular location">
    <subcellularLocation>
        <location evidence="1 7">Cell membrane</location>
        <topology evidence="1 7">Multi-pass membrane protein</topology>
    </subcellularLocation>
</comment>
<feature type="transmembrane region" description="Helical" evidence="7">
    <location>
        <begin position="142"/>
        <end position="167"/>
    </location>
</feature>
<dbReference type="PROSITE" id="PS50928">
    <property type="entry name" value="ABC_TM1"/>
    <property type="match status" value="1"/>
</dbReference>
<proteinExistence type="inferred from homology"/>
<feature type="transmembrane region" description="Helical" evidence="7">
    <location>
        <begin position="109"/>
        <end position="130"/>
    </location>
</feature>
<dbReference type="PANTHER" id="PTHR43163:SF8">
    <property type="entry name" value="D,D-DIPEPTIDE TRANSPORT SYSTEM PERMEASE PROTEIN DDPB-RELATED"/>
    <property type="match status" value="1"/>
</dbReference>
<gene>
    <name evidence="9" type="ORF">GL286_17740</name>
</gene>
<dbReference type="CDD" id="cd06261">
    <property type="entry name" value="TM_PBP2"/>
    <property type="match status" value="1"/>
</dbReference>
<evidence type="ECO:0000256" key="1">
    <source>
        <dbReference type="ARBA" id="ARBA00004651"/>
    </source>
</evidence>
<dbReference type="AlphaFoldDB" id="A0A6L6JFN6"/>
<evidence type="ECO:0000256" key="7">
    <source>
        <dbReference type="RuleBase" id="RU363032"/>
    </source>
</evidence>
<dbReference type="Proteomes" id="UP000478183">
    <property type="component" value="Unassembled WGS sequence"/>
</dbReference>